<dbReference type="InterPro" id="IPR028058">
    <property type="entry name" value="Fis1_TPR_N"/>
</dbReference>
<evidence type="ECO:0000256" key="5">
    <source>
        <dbReference type="ARBA" id="ARBA00022737"/>
    </source>
</evidence>
<dbReference type="GO" id="GO:0005741">
    <property type="term" value="C:mitochondrial outer membrane"/>
    <property type="evidence" value="ECO:0007669"/>
    <property type="project" value="UniProtKB-SubCell"/>
</dbReference>
<dbReference type="GO" id="GO:0000422">
    <property type="term" value="P:autophagy of mitochondrion"/>
    <property type="evidence" value="ECO:0007669"/>
    <property type="project" value="TreeGrafter"/>
</dbReference>
<keyword evidence="9" id="KW-0496">Mitochondrion</keyword>
<dbReference type="InterPro" id="IPR028061">
    <property type="entry name" value="Fis1_TPR_C"/>
</dbReference>
<accession>A0A2G8RU29</accession>
<dbReference type="Gene3D" id="1.25.40.10">
    <property type="entry name" value="Tetratricopeptide repeat domain"/>
    <property type="match status" value="1"/>
</dbReference>
<evidence type="ECO:0000256" key="6">
    <source>
        <dbReference type="ARBA" id="ARBA00022787"/>
    </source>
</evidence>
<evidence type="ECO:0000256" key="4">
    <source>
        <dbReference type="ARBA" id="ARBA00022692"/>
    </source>
</evidence>
<proteinExistence type="inferred from homology"/>
<evidence type="ECO:0000313" key="13">
    <source>
        <dbReference type="EMBL" id="PIL24984.1"/>
    </source>
</evidence>
<evidence type="ECO:0000256" key="11">
    <source>
        <dbReference type="ARBA" id="ARBA00025016"/>
    </source>
</evidence>
<comment type="subcellular location">
    <subcellularLocation>
        <location evidence="1">Mitochondrion outer membrane</location>
        <topology evidence="1">Single-pass membrane protein</topology>
    </subcellularLocation>
</comment>
<dbReference type="PANTHER" id="PTHR13247:SF0">
    <property type="entry name" value="MITOCHONDRIAL FISSION 1 PROTEIN"/>
    <property type="match status" value="1"/>
</dbReference>
<evidence type="ECO:0000313" key="14">
    <source>
        <dbReference type="Proteomes" id="UP000230002"/>
    </source>
</evidence>
<dbReference type="InterPro" id="IPR016543">
    <property type="entry name" value="Fis1"/>
</dbReference>
<dbReference type="Pfam" id="PF14852">
    <property type="entry name" value="Fis1_TPR_N"/>
    <property type="match status" value="1"/>
</dbReference>
<comment type="caution">
    <text evidence="13">The sequence shown here is derived from an EMBL/GenBank/DDBJ whole genome shotgun (WGS) entry which is preliminary data.</text>
</comment>
<dbReference type="InterPro" id="IPR033745">
    <property type="entry name" value="Fis1_cytosol"/>
</dbReference>
<comment type="similarity">
    <text evidence="2">Belongs to the FIS1 family.</text>
</comment>
<evidence type="ECO:0000256" key="8">
    <source>
        <dbReference type="ARBA" id="ARBA00022989"/>
    </source>
</evidence>
<keyword evidence="6" id="KW-1000">Mitochondrion outer membrane</keyword>
<evidence type="ECO:0000256" key="3">
    <source>
        <dbReference type="ARBA" id="ARBA00014314"/>
    </source>
</evidence>
<dbReference type="GO" id="GO:0005778">
    <property type="term" value="C:peroxisomal membrane"/>
    <property type="evidence" value="ECO:0007669"/>
    <property type="project" value="TreeGrafter"/>
</dbReference>
<dbReference type="GO" id="GO:0016559">
    <property type="term" value="P:peroxisome fission"/>
    <property type="evidence" value="ECO:0007669"/>
    <property type="project" value="TreeGrafter"/>
</dbReference>
<name>A0A2G8RU29_9APHY</name>
<gene>
    <name evidence="13" type="ORF">GSI_12871</name>
</gene>
<keyword evidence="7" id="KW-0802">TPR repeat</keyword>
<dbReference type="SUPFAM" id="SSF48452">
    <property type="entry name" value="TPR-like"/>
    <property type="match status" value="1"/>
</dbReference>
<dbReference type="FunFam" id="1.25.40.10:FF:000179">
    <property type="entry name" value="Mitochondrial fission 1 protein"/>
    <property type="match status" value="1"/>
</dbReference>
<keyword evidence="4 12" id="KW-0812">Transmembrane</keyword>
<dbReference type="CDD" id="cd12212">
    <property type="entry name" value="Fis1"/>
    <property type="match status" value="1"/>
</dbReference>
<keyword evidence="10 12" id="KW-0472">Membrane</keyword>
<keyword evidence="5" id="KW-0677">Repeat</keyword>
<sequence>MPTELPYAADAEEALSYDELEVSTPSCGSHAASPNILRVGHSNAPPRVRPVQVLRLQYQKELSQSHVTVQTKFNYAWGLVKSPLREHQVEGVRLLQEIYRAEPTRRRECLYYLALGHYKMGNYEEARRFNALLLDKEPTNLQAQSLAGLIDKRVTRDGYIGMAIVGGVAALGTLVLASVIRRASRK</sequence>
<dbReference type="Proteomes" id="UP000230002">
    <property type="component" value="Unassembled WGS sequence"/>
</dbReference>
<dbReference type="OrthoDB" id="421154at2759"/>
<evidence type="ECO:0000256" key="12">
    <source>
        <dbReference type="SAM" id="Phobius"/>
    </source>
</evidence>
<organism evidence="13 14">
    <name type="scientific">Ganoderma sinense ZZ0214-1</name>
    <dbReference type="NCBI Taxonomy" id="1077348"/>
    <lineage>
        <taxon>Eukaryota</taxon>
        <taxon>Fungi</taxon>
        <taxon>Dikarya</taxon>
        <taxon>Basidiomycota</taxon>
        <taxon>Agaricomycotina</taxon>
        <taxon>Agaricomycetes</taxon>
        <taxon>Polyporales</taxon>
        <taxon>Polyporaceae</taxon>
        <taxon>Ganoderma</taxon>
    </lineage>
</organism>
<dbReference type="GO" id="GO:0000266">
    <property type="term" value="P:mitochondrial fission"/>
    <property type="evidence" value="ECO:0007669"/>
    <property type="project" value="InterPro"/>
</dbReference>
<dbReference type="PANTHER" id="PTHR13247">
    <property type="entry name" value="TETRATRICOPEPTIDE REPEAT PROTEIN 11 TPR REPEAT PROTEIN 11"/>
    <property type="match status" value="1"/>
</dbReference>
<keyword evidence="8 12" id="KW-1133">Transmembrane helix</keyword>
<dbReference type="AlphaFoldDB" id="A0A2G8RU29"/>
<evidence type="ECO:0000256" key="1">
    <source>
        <dbReference type="ARBA" id="ARBA00004572"/>
    </source>
</evidence>
<evidence type="ECO:0000256" key="7">
    <source>
        <dbReference type="ARBA" id="ARBA00022803"/>
    </source>
</evidence>
<evidence type="ECO:0000256" key="10">
    <source>
        <dbReference type="ARBA" id="ARBA00023136"/>
    </source>
</evidence>
<evidence type="ECO:0000256" key="9">
    <source>
        <dbReference type="ARBA" id="ARBA00023128"/>
    </source>
</evidence>
<dbReference type="EMBL" id="AYKW01000056">
    <property type="protein sequence ID" value="PIL24984.1"/>
    <property type="molecule type" value="Genomic_DNA"/>
</dbReference>
<reference evidence="13 14" key="1">
    <citation type="journal article" date="2015" name="Sci. Rep.">
        <title>Chromosome-level genome map provides insights into diverse defense mechanisms in the medicinal fungus Ganoderma sinense.</title>
        <authorList>
            <person name="Zhu Y."/>
            <person name="Xu J."/>
            <person name="Sun C."/>
            <person name="Zhou S."/>
            <person name="Xu H."/>
            <person name="Nelson D.R."/>
            <person name="Qian J."/>
            <person name="Song J."/>
            <person name="Luo H."/>
            <person name="Xiang L."/>
            <person name="Li Y."/>
            <person name="Xu Z."/>
            <person name="Ji A."/>
            <person name="Wang L."/>
            <person name="Lu S."/>
            <person name="Hayward A."/>
            <person name="Sun W."/>
            <person name="Li X."/>
            <person name="Schwartz D.C."/>
            <person name="Wang Y."/>
            <person name="Chen S."/>
        </authorList>
    </citation>
    <scope>NUCLEOTIDE SEQUENCE [LARGE SCALE GENOMIC DNA]</scope>
    <source>
        <strain evidence="13 14">ZZ0214-1</strain>
    </source>
</reference>
<dbReference type="STRING" id="1077348.A0A2G8RU29"/>
<comment type="function">
    <text evidence="11">Has a role in mitochondrial fission. Has a role in outer membrane fission but not matrix separation.</text>
</comment>
<feature type="transmembrane region" description="Helical" evidence="12">
    <location>
        <begin position="159"/>
        <end position="180"/>
    </location>
</feature>
<keyword evidence="14" id="KW-1185">Reference proteome</keyword>
<protein>
    <recommendedName>
        <fullName evidence="3">Mitochondrial fission 1 protein</fullName>
    </recommendedName>
</protein>
<dbReference type="Pfam" id="PF14853">
    <property type="entry name" value="Fis1_TPR_C"/>
    <property type="match status" value="1"/>
</dbReference>
<evidence type="ECO:0000256" key="2">
    <source>
        <dbReference type="ARBA" id="ARBA00008937"/>
    </source>
</evidence>
<dbReference type="InterPro" id="IPR011990">
    <property type="entry name" value="TPR-like_helical_dom_sf"/>
</dbReference>